<name>A0AAE0GNI4_9CHLO</name>
<protein>
    <submittedName>
        <fullName evidence="1">Uncharacterized protein</fullName>
    </submittedName>
</protein>
<gene>
    <name evidence="1" type="ORF">CYMTET_11041</name>
</gene>
<dbReference type="SUPFAM" id="SSF47823">
    <property type="entry name" value="lambda integrase-like, N-terminal domain"/>
    <property type="match status" value="1"/>
</dbReference>
<evidence type="ECO:0000313" key="2">
    <source>
        <dbReference type="Proteomes" id="UP001190700"/>
    </source>
</evidence>
<accession>A0AAE0GNI4</accession>
<dbReference type="EMBL" id="LGRX02003992">
    <property type="protein sequence ID" value="KAK3281153.1"/>
    <property type="molecule type" value="Genomic_DNA"/>
</dbReference>
<proteinExistence type="predicted"/>
<reference evidence="1 2" key="1">
    <citation type="journal article" date="2015" name="Genome Biol. Evol.">
        <title>Comparative Genomics of a Bacterivorous Green Alga Reveals Evolutionary Causalities and Consequences of Phago-Mixotrophic Mode of Nutrition.</title>
        <authorList>
            <person name="Burns J.A."/>
            <person name="Paasch A."/>
            <person name="Narechania A."/>
            <person name="Kim E."/>
        </authorList>
    </citation>
    <scope>NUCLEOTIDE SEQUENCE [LARGE SCALE GENOMIC DNA]</scope>
    <source>
        <strain evidence="1 2">PLY_AMNH</strain>
    </source>
</reference>
<sequence>MYSALQVFITRKIRSSSTREGLRTGSHNCAASLSGRELCAMFLHWLIGRNSLTGPLPTELGVLTDIEYLLTHIAYEDGDKEDLDMSKEKYEGAALGDKTVGNYLPKARAFMAFCEAENREWLPATGATVRL</sequence>
<evidence type="ECO:0000313" key="1">
    <source>
        <dbReference type="EMBL" id="KAK3281153.1"/>
    </source>
</evidence>
<comment type="caution">
    <text evidence="1">The sequence shown here is derived from an EMBL/GenBank/DDBJ whole genome shotgun (WGS) entry which is preliminary data.</text>
</comment>
<dbReference type="Proteomes" id="UP001190700">
    <property type="component" value="Unassembled WGS sequence"/>
</dbReference>
<organism evidence="1 2">
    <name type="scientific">Cymbomonas tetramitiformis</name>
    <dbReference type="NCBI Taxonomy" id="36881"/>
    <lineage>
        <taxon>Eukaryota</taxon>
        <taxon>Viridiplantae</taxon>
        <taxon>Chlorophyta</taxon>
        <taxon>Pyramimonadophyceae</taxon>
        <taxon>Pyramimonadales</taxon>
        <taxon>Pyramimonadaceae</taxon>
        <taxon>Cymbomonas</taxon>
    </lineage>
</organism>
<dbReference type="AlphaFoldDB" id="A0AAE0GNI4"/>
<keyword evidence="2" id="KW-1185">Reference proteome</keyword>